<evidence type="ECO:0000256" key="1">
    <source>
        <dbReference type="SAM" id="MobiDB-lite"/>
    </source>
</evidence>
<name>A0ABU3BB87_9GAMM</name>
<organism evidence="2 3">
    <name type="scientific">Spectribacter acetivorans</name>
    <dbReference type="NCBI Taxonomy" id="3075603"/>
    <lineage>
        <taxon>Bacteria</taxon>
        <taxon>Pseudomonadati</taxon>
        <taxon>Pseudomonadota</taxon>
        <taxon>Gammaproteobacteria</taxon>
        <taxon>Salinisphaerales</taxon>
        <taxon>Salinisphaeraceae</taxon>
        <taxon>Spectribacter</taxon>
    </lineage>
</organism>
<sequence length="110" mass="11898">MHNNTFLLIIGTVLLTACGGQPDESASSETPSVDRKIYIDAETGERLPGPLSSETPTPANQSTSRHREPNVVERDDGSKIIIHKPDDWPQLKAHKKSEGGLSIEHATGSE</sequence>
<keyword evidence="3" id="KW-1185">Reference proteome</keyword>
<dbReference type="RefSeq" id="WP_311659791.1">
    <property type="nucleotide sequence ID" value="NZ_JAVRHY010000014.1"/>
</dbReference>
<dbReference type="Proteomes" id="UP001259982">
    <property type="component" value="Unassembled WGS sequence"/>
</dbReference>
<feature type="compositionally biased region" description="Polar residues" evidence="1">
    <location>
        <begin position="52"/>
        <end position="63"/>
    </location>
</feature>
<comment type="caution">
    <text evidence="2">The sequence shown here is derived from an EMBL/GenBank/DDBJ whole genome shotgun (WGS) entry which is preliminary data.</text>
</comment>
<reference evidence="2 3" key="1">
    <citation type="submission" date="2023-09" db="EMBL/GenBank/DDBJ databases">
        <authorList>
            <person name="Rey-Velasco X."/>
        </authorList>
    </citation>
    <scope>NUCLEOTIDE SEQUENCE [LARGE SCALE GENOMIC DNA]</scope>
    <source>
        <strain evidence="2 3">P385</strain>
    </source>
</reference>
<feature type="region of interest" description="Disordered" evidence="1">
    <location>
        <begin position="20"/>
        <end position="110"/>
    </location>
</feature>
<gene>
    <name evidence="2" type="ORF">RM531_12950</name>
</gene>
<protein>
    <recommendedName>
        <fullName evidence="4">Secreted protein</fullName>
    </recommendedName>
</protein>
<feature type="compositionally biased region" description="Basic and acidic residues" evidence="1">
    <location>
        <begin position="32"/>
        <end position="45"/>
    </location>
</feature>
<proteinExistence type="predicted"/>
<evidence type="ECO:0000313" key="2">
    <source>
        <dbReference type="EMBL" id="MDT0619380.1"/>
    </source>
</evidence>
<feature type="compositionally biased region" description="Basic and acidic residues" evidence="1">
    <location>
        <begin position="65"/>
        <end position="89"/>
    </location>
</feature>
<accession>A0ABU3BB87</accession>
<dbReference type="EMBL" id="JAVRHY010000014">
    <property type="protein sequence ID" value="MDT0619380.1"/>
    <property type="molecule type" value="Genomic_DNA"/>
</dbReference>
<evidence type="ECO:0008006" key="4">
    <source>
        <dbReference type="Google" id="ProtNLM"/>
    </source>
</evidence>
<evidence type="ECO:0000313" key="3">
    <source>
        <dbReference type="Proteomes" id="UP001259982"/>
    </source>
</evidence>